<dbReference type="Proteomes" id="UP001275084">
    <property type="component" value="Unassembled WGS sequence"/>
</dbReference>
<evidence type="ECO:0000256" key="3">
    <source>
        <dbReference type="ARBA" id="ARBA00022502"/>
    </source>
</evidence>
<reference evidence="10" key="2">
    <citation type="submission" date="2023-06" db="EMBL/GenBank/DDBJ databases">
        <authorList>
            <consortium name="Lawrence Berkeley National Laboratory"/>
            <person name="Haridas S."/>
            <person name="Hensen N."/>
            <person name="Bonometti L."/>
            <person name="Westerberg I."/>
            <person name="Brannstrom I.O."/>
            <person name="Guillou S."/>
            <person name="Cros-Aarteil S."/>
            <person name="Calhoun S."/>
            <person name="Kuo A."/>
            <person name="Mondo S."/>
            <person name="Pangilinan J."/>
            <person name="Riley R."/>
            <person name="Labutti K."/>
            <person name="Andreopoulos B."/>
            <person name="Lipzen A."/>
            <person name="Chen C."/>
            <person name="Yanf M."/>
            <person name="Daum C."/>
            <person name="Ng V."/>
            <person name="Clum A."/>
            <person name="Steindorff A."/>
            <person name="Ohm R."/>
            <person name="Martin F."/>
            <person name="Silar P."/>
            <person name="Natvig D."/>
            <person name="Lalanne C."/>
            <person name="Gautier V."/>
            <person name="Ament-Velasquez S.L."/>
            <person name="Kruys A."/>
            <person name="Hutchinson M.I."/>
            <person name="Powell A.J."/>
            <person name="Barry K."/>
            <person name="Miller A.N."/>
            <person name="Grigoriev I.V."/>
            <person name="Debuchy R."/>
            <person name="Gladieux P."/>
            <person name="Thoren M.H."/>
            <person name="Johannesson H."/>
        </authorList>
    </citation>
    <scope>NUCLEOTIDE SEQUENCE</scope>
    <source>
        <strain evidence="10">CBS 955.72</strain>
    </source>
</reference>
<dbReference type="EMBL" id="JAUIQD010000004">
    <property type="protein sequence ID" value="KAK3353428.1"/>
    <property type="molecule type" value="Genomic_DNA"/>
</dbReference>
<sequence>MKFSSVLRLPALLAATLFTTAALVEAEHTSNWAVLVSTSRFWFNYRHLANVLSIYRTVKRLGIPDSQIILMLPDDMACNPRNAFPGTVYSNADRAVDLYGDNIEVDYRGYEVTVENFIRLLTDRVGEEMPRSKRLLTDDRSNILVYMTGHGGNEFLKFQDAEEIGAFDLADAFEQMWEKKRYHEILFMIDTCQANTMYSKLYSPNIIATGSSELDQSSYSHHADNDVGVAVIDRYTYYNLEFLETEVRDTSSKKTVGDLFDSYSYEKIHSHAGVRYDLFRGGAEAARSRLVTDFFGNVQNVEVDGTKNTTLEEDMLALSKTIAALRQKAEEEEAALKKNATTNTKSSPAPQQKKIQFAKPLTDDNWWTKKIFGATALAGCAAFKGDKMNNAKPKQKYLPLREITLNSRPLVKRAITFSCDGELAVAADDSVHILVPEFPDILKRREEKEKKRQEANGSASADNAAEDSSSDEDPDGNPYESYRIGVRAQYSEGSLHMPVSYPPLDPRINKELFAAADIPFPYDNITTTEDVSDDSDANNGEEDEGEGEDDEDDQEDEDDDEDDAESDIYDSEEEDDNEGSDSLRPANRPFGAGYGPITGVGSSMNHVVCMAWSPPGLGINRRPILAILTGAGVVAMYGDSGALANILPRANDGMVQRRVLNSWIVLWGVGERLMVPGQQADVSENIRGIAWAREISPGQALLATINDVKEIAIICVQTVWARPDDKTKGAAAEESNARNETSTGAGDKGTGSVSGGSNQTLTWLVYEVARFKADGPHPKGDIIDPDWVPHGTSFGLNWSPWLETDGLRSCVLSFIDRNYVGFRKITIRSPWVRGEPPEIQIGTKDTCGKCLYMSTDSFVEFEDAGPVKTLRGLIATPFHLKPFEVSLVGGPDFNFTPHTPKDCGTVYSDDEVDPPSYNPIVDLVVHPPNPSEQSPMPLFSLIRMSATATNDDWYQTNVPPAEDSTTTNPPQWARDIAQKLEIAIPADMHLRRSYDEDDSDSGSDSEELDSDSDEEDDDLEVDPALLDGSENSDEEDPAIPTGPEIHPHRFRMHGLTISPGGGAMAVLASAHSTQHPERGGWHTIRSSVFFSYKRRHSVASPSPLPPALMTEARLFEYLYGGGPPVPGITTPAPALDPHGQNTRLKALLGPAVDNQTCDHCGMALTPVNPTANTALSTSLVGCEKRHVFSKCATTGLAVQVPGVTRSCGACGLRTMRAEVMAKRAPDHNSREAVVKEMRDGVCGGCGGKFLN</sequence>
<dbReference type="Gene3D" id="3.40.50.1460">
    <property type="match status" value="1"/>
</dbReference>
<dbReference type="InterPro" id="IPR024761">
    <property type="entry name" value="TFIIIC_delta_N"/>
</dbReference>
<feature type="region of interest" description="Disordered" evidence="6">
    <location>
        <begin position="523"/>
        <end position="590"/>
    </location>
</feature>
<evidence type="ECO:0000256" key="2">
    <source>
        <dbReference type="ARBA" id="ARBA00009941"/>
    </source>
</evidence>
<dbReference type="Pfam" id="PF01650">
    <property type="entry name" value="Peptidase_C13"/>
    <property type="match status" value="1"/>
</dbReference>
<feature type="domain" description="Transcription factor IIIC 90kDa subunit N-terminal" evidence="8">
    <location>
        <begin position="598"/>
        <end position="1074"/>
    </location>
</feature>
<accession>A0AAJ0HIM8</accession>
<dbReference type="InterPro" id="IPR028361">
    <property type="entry name" value="GPI_transamidase"/>
</dbReference>
<evidence type="ECO:0000313" key="11">
    <source>
        <dbReference type="Proteomes" id="UP001275084"/>
    </source>
</evidence>
<comment type="pathway">
    <text evidence="1">Glycolipid biosynthesis; glycosylphosphatidylinositol-anchor biosynthesis.</text>
</comment>
<dbReference type="PIRSF" id="PIRSF500138">
    <property type="entry name" value="GPI8"/>
    <property type="match status" value="1"/>
</dbReference>
<evidence type="ECO:0000256" key="1">
    <source>
        <dbReference type="ARBA" id="ARBA00004687"/>
    </source>
</evidence>
<feature type="region of interest" description="Disordered" evidence="6">
    <location>
        <begin position="333"/>
        <end position="352"/>
    </location>
</feature>
<feature type="active site" description="Nucleophile" evidence="5">
    <location>
        <position position="192"/>
    </location>
</feature>
<feature type="compositionally biased region" description="Acidic residues" evidence="6">
    <location>
        <begin position="530"/>
        <end position="579"/>
    </location>
</feature>
<dbReference type="InterPro" id="IPR001096">
    <property type="entry name" value="Peptidase_C13"/>
</dbReference>
<feature type="region of interest" description="Disordered" evidence="6">
    <location>
        <begin position="987"/>
        <end position="1057"/>
    </location>
</feature>
<feature type="signal peptide" evidence="7">
    <location>
        <begin position="1"/>
        <end position="26"/>
    </location>
</feature>
<evidence type="ECO:0000256" key="6">
    <source>
        <dbReference type="SAM" id="MobiDB-lite"/>
    </source>
</evidence>
<dbReference type="PRINTS" id="PR00776">
    <property type="entry name" value="HEMOGLOBNASE"/>
</dbReference>
<dbReference type="PIRSF" id="PIRSF019663">
    <property type="entry name" value="Legumain"/>
    <property type="match status" value="1"/>
</dbReference>
<dbReference type="InterPro" id="IPR024764">
    <property type="entry name" value="TFIIIC_Znf"/>
</dbReference>
<reference evidence="10" key="1">
    <citation type="journal article" date="2023" name="Mol. Phylogenet. Evol.">
        <title>Genome-scale phylogeny and comparative genomics of the fungal order Sordariales.</title>
        <authorList>
            <person name="Hensen N."/>
            <person name="Bonometti L."/>
            <person name="Westerberg I."/>
            <person name="Brannstrom I.O."/>
            <person name="Guillou S."/>
            <person name="Cros-Aarteil S."/>
            <person name="Calhoun S."/>
            <person name="Haridas S."/>
            <person name="Kuo A."/>
            <person name="Mondo S."/>
            <person name="Pangilinan J."/>
            <person name="Riley R."/>
            <person name="LaButti K."/>
            <person name="Andreopoulos B."/>
            <person name="Lipzen A."/>
            <person name="Chen C."/>
            <person name="Yan M."/>
            <person name="Daum C."/>
            <person name="Ng V."/>
            <person name="Clum A."/>
            <person name="Steindorff A."/>
            <person name="Ohm R.A."/>
            <person name="Martin F."/>
            <person name="Silar P."/>
            <person name="Natvig D.O."/>
            <person name="Lalanne C."/>
            <person name="Gautier V."/>
            <person name="Ament-Velasquez S.L."/>
            <person name="Kruys A."/>
            <person name="Hutchinson M.I."/>
            <person name="Powell A.J."/>
            <person name="Barry K."/>
            <person name="Miller A.N."/>
            <person name="Grigoriev I.V."/>
            <person name="Debuchy R."/>
            <person name="Gladieux P."/>
            <person name="Hiltunen Thoren M."/>
            <person name="Johannesson H."/>
        </authorList>
    </citation>
    <scope>NUCLEOTIDE SEQUENCE</scope>
    <source>
        <strain evidence="10">CBS 955.72</strain>
    </source>
</reference>
<evidence type="ECO:0000313" key="10">
    <source>
        <dbReference type="EMBL" id="KAK3353428.1"/>
    </source>
</evidence>
<feature type="active site" evidence="5">
    <location>
        <position position="150"/>
    </location>
</feature>
<keyword evidence="11" id="KW-1185">Reference proteome</keyword>
<feature type="chain" id="PRO_5042465420" evidence="7">
    <location>
        <begin position="27"/>
        <end position="1251"/>
    </location>
</feature>
<proteinExistence type="inferred from homology"/>
<name>A0AAJ0HIM8_9PEZI</name>
<dbReference type="GO" id="GO:0016255">
    <property type="term" value="P:attachment of GPI anchor to protein"/>
    <property type="evidence" value="ECO:0007669"/>
    <property type="project" value="InterPro"/>
</dbReference>
<dbReference type="PANTHER" id="PTHR48067">
    <property type="entry name" value="GPI-ANCHOR TRANSAMIDASE"/>
    <property type="match status" value="1"/>
</dbReference>
<evidence type="ECO:0000256" key="5">
    <source>
        <dbReference type="PIRSR" id="PIRSR019663-1"/>
    </source>
</evidence>
<feature type="domain" description="Transcription factor IIIC putative zinc-finger" evidence="9">
    <location>
        <begin position="1179"/>
        <end position="1249"/>
    </location>
</feature>
<feature type="compositionally biased region" description="Acidic residues" evidence="6">
    <location>
        <begin position="995"/>
        <end position="1021"/>
    </location>
</feature>
<dbReference type="Pfam" id="PF12657">
    <property type="entry name" value="TFIIIC_delta"/>
    <property type="match status" value="1"/>
</dbReference>
<keyword evidence="3" id="KW-0337">GPI-anchor biosynthesis</keyword>
<dbReference type="GO" id="GO:0003923">
    <property type="term" value="F:GPI-anchor transamidase activity"/>
    <property type="evidence" value="ECO:0007669"/>
    <property type="project" value="InterPro"/>
</dbReference>
<evidence type="ECO:0000259" key="9">
    <source>
        <dbReference type="Pfam" id="PF12660"/>
    </source>
</evidence>
<dbReference type="GO" id="GO:0006506">
    <property type="term" value="P:GPI anchor biosynthetic process"/>
    <property type="evidence" value="ECO:0007669"/>
    <property type="project" value="UniProtKB-KW"/>
</dbReference>
<feature type="region of interest" description="Disordered" evidence="6">
    <location>
        <begin position="447"/>
        <end position="481"/>
    </location>
</feature>
<dbReference type="PANTHER" id="PTHR48067:SF1">
    <property type="entry name" value="GPI-ANCHOR TRANSAMIDASE"/>
    <property type="match status" value="1"/>
</dbReference>
<evidence type="ECO:0000259" key="8">
    <source>
        <dbReference type="Pfam" id="PF12657"/>
    </source>
</evidence>
<feature type="compositionally biased region" description="Polar residues" evidence="6">
    <location>
        <begin position="341"/>
        <end position="352"/>
    </location>
</feature>
<evidence type="ECO:0000256" key="4">
    <source>
        <dbReference type="ARBA" id="ARBA00022729"/>
    </source>
</evidence>
<dbReference type="Pfam" id="PF12660">
    <property type="entry name" value="zf-TFIIIC"/>
    <property type="match status" value="1"/>
</dbReference>
<comment type="caution">
    <text evidence="10">The sequence shown here is derived from an EMBL/GenBank/DDBJ whole genome shotgun (WGS) entry which is preliminary data.</text>
</comment>
<organism evidence="10 11">
    <name type="scientific">Lasiosphaeria hispida</name>
    <dbReference type="NCBI Taxonomy" id="260671"/>
    <lineage>
        <taxon>Eukaryota</taxon>
        <taxon>Fungi</taxon>
        <taxon>Dikarya</taxon>
        <taxon>Ascomycota</taxon>
        <taxon>Pezizomycotina</taxon>
        <taxon>Sordariomycetes</taxon>
        <taxon>Sordariomycetidae</taxon>
        <taxon>Sordariales</taxon>
        <taxon>Lasiosphaeriaceae</taxon>
        <taxon>Lasiosphaeria</taxon>
    </lineage>
</organism>
<keyword evidence="4 7" id="KW-0732">Signal</keyword>
<dbReference type="AlphaFoldDB" id="A0AAJ0HIM8"/>
<feature type="region of interest" description="Disordered" evidence="6">
    <location>
        <begin position="725"/>
        <end position="755"/>
    </location>
</feature>
<dbReference type="GO" id="GO:0006508">
    <property type="term" value="P:proteolysis"/>
    <property type="evidence" value="ECO:0007669"/>
    <property type="project" value="InterPro"/>
</dbReference>
<dbReference type="GO" id="GO:0042765">
    <property type="term" value="C:GPI-anchor transamidase complex"/>
    <property type="evidence" value="ECO:0007669"/>
    <property type="project" value="InterPro"/>
</dbReference>
<gene>
    <name evidence="10" type="ORF">B0T25DRAFT_590969</name>
</gene>
<comment type="similarity">
    <text evidence="2">Belongs to the peptidase C13 family.</text>
</comment>
<feature type="compositionally biased region" description="Acidic residues" evidence="6">
    <location>
        <begin position="464"/>
        <end position="475"/>
    </location>
</feature>
<evidence type="ECO:0000256" key="7">
    <source>
        <dbReference type="SAM" id="SignalP"/>
    </source>
</evidence>
<dbReference type="FunFam" id="3.40.50.1460:FF:000003">
    <property type="entry name" value="GPI-anchor transamidase"/>
    <property type="match status" value="1"/>
</dbReference>
<protein>
    <submittedName>
        <fullName evidence="10">Gpi-anchor transamidase-like protein</fullName>
    </submittedName>
</protein>